<organism evidence="2 3">
    <name type="scientific">Carnegiea gigantea</name>
    <dbReference type="NCBI Taxonomy" id="171969"/>
    <lineage>
        <taxon>Eukaryota</taxon>
        <taxon>Viridiplantae</taxon>
        <taxon>Streptophyta</taxon>
        <taxon>Embryophyta</taxon>
        <taxon>Tracheophyta</taxon>
        <taxon>Spermatophyta</taxon>
        <taxon>Magnoliopsida</taxon>
        <taxon>eudicotyledons</taxon>
        <taxon>Gunneridae</taxon>
        <taxon>Pentapetalae</taxon>
        <taxon>Caryophyllales</taxon>
        <taxon>Cactineae</taxon>
        <taxon>Cactaceae</taxon>
        <taxon>Cactoideae</taxon>
        <taxon>Echinocereeae</taxon>
        <taxon>Carnegiea</taxon>
    </lineage>
</organism>
<comment type="caution">
    <text evidence="2">The sequence shown here is derived from an EMBL/GenBank/DDBJ whole genome shotgun (WGS) entry which is preliminary data.</text>
</comment>
<dbReference type="EMBL" id="JAKOGI010001337">
    <property type="protein sequence ID" value="KAJ8426180.1"/>
    <property type="molecule type" value="Genomic_DNA"/>
</dbReference>
<sequence>MKSIMMCMPCSSRMETPKECPETHSNAGGKCFKKNFIIYLVNYFFSGPKSHYCSKSILKYIKYIASLDWCQFVLDKLITSVRHYKESTATKGSHTSTSQTNGEAEIPGDTLISDVSIIVEKEDHREDVVLDQLRGVTKKEDSIPSSSLGLGLSQSYN</sequence>
<feature type="region of interest" description="Disordered" evidence="1">
    <location>
        <begin position="88"/>
        <end position="107"/>
    </location>
</feature>
<dbReference type="AlphaFoldDB" id="A0A9Q1GW37"/>
<dbReference type="PANTHER" id="PTHR34835">
    <property type="entry name" value="OS07G0283600 PROTEIN-RELATED"/>
    <property type="match status" value="1"/>
</dbReference>
<name>A0A9Q1GW37_9CARY</name>
<protein>
    <submittedName>
        <fullName evidence="2">Uncharacterized protein</fullName>
    </submittedName>
</protein>
<evidence type="ECO:0000256" key="1">
    <source>
        <dbReference type="SAM" id="MobiDB-lite"/>
    </source>
</evidence>
<accession>A0A9Q1GW37</accession>
<feature type="compositionally biased region" description="Polar residues" evidence="1">
    <location>
        <begin position="89"/>
        <end position="102"/>
    </location>
</feature>
<gene>
    <name evidence="2" type="ORF">Cgig2_017108</name>
</gene>
<reference evidence="2" key="1">
    <citation type="submission" date="2022-04" db="EMBL/GenBank/DDBJ databases">
        <title>Carnegiea gigantea Genome sequencing and assembly v2.</title>
        <authorList>
            <person name="Copetti D."/>
            <person name="Sanderson M.J."/>
            <person name="Burquez A."/>
            <person name="Wojciechowski M.F."/>
        </authorList>
    </citation>
    <scope>NUCLEOTIDE SEQUENCE</scope>
    <source>
        <strain evidence="2">SGP5-SGP5p</strain>
        <tissue evidence="2">Aerial part</tissue>
    </source>
</reference>
<dbReference type="OrthoDB" id="679318at2759"/>
<proteinExistence type="predicted"/>
<keyword evidence="3" id="KW-1185">Reference proteome</keyword>
<evidence type="ECO:0000313" key="2">
    <source>
        <dbReference type="EMBL" id="KAJ8426180.1"/>
    </source>
</evidence>
<dbReference type="Proteomes" id="UP001153076">
    <property type="component" value="Unassembled WGS sequence"/>
</dbReference>
<evidence type="ECO:0000313" key="3">
    <source>
        <dbReference type="Proteomes" id="UP001153076"/>
    </source>
</evidence>